<dbReference type="Proteomes" id="UP000799537">
    <property type="component" value="Unassembled WGS sequence"/>
</dbReference>
<reference evidence="5" key="1">
    <citation type="journal article" date="2020" name="Stud. Mycol.">
        <title>101 Dothideomycetes genomes: a test case for predicting lifestyles and emergence of pathogens.</title>
        <authorList>
            <person name="Haridas S."/>
            <person name="Albert R."/>
            <person name="Binder M."/>
            <person name="Bloem J."/>
            <person name="Labutti K."/>
            <person name="Salamov A."/>
            <person name="Andreopoulos B."/>
            <person name="Baker S."/>
            <person name="Barry K."/>
            <person name="Bills G."/>
            <person name="Bluhm B."/>
            <person name="Cannon C."/>
            <person name="Castanera R."/>
            <person name="Culley D."/>
            <person name="Daum C."/>
            <person name="Ezra D."/>
            <person name="Gonzalez J."/>
            <person name="Henrissat B."/>
            <person name="Kuo A."/>
            <person name="Liang C."/>
            <person name="Lipzen A."/>
            <person name="Lutzoni F."/>
            <person name="Magnuson J."/>
            <person name="Mondo S."/>
            <person name="Nolan M."/>
            <person name="Ohm R."/>
            <person name="Pangilinan J."/>
            <person name="Park H.-J."/>
            <person name="Ramirez L."/>
            <person name="Alfaro M."/>
            <person name="Sun H."/>
            <person name="Tritt A."/>
            <person name="Yoshinaga Y."/>
            <person name="Zwiers L.-H."/>
            <person name="Turgeon B."/>
            <person name="Goodwin S."/>
            <person name="Spatafora J."/>
            <person name="Crous P."/>
            <person name="Grigoriev I."/>
        </authorList>
    </citation>
    <scope>NUCLEOTIDE SEQUENCE</scope>
    <source>
        <strain evidence="5">ATCC 36951</strain>
    </source>
</reference>
<evidence type="ECO:0000313" key="6">
    <source>
        <dbReference type="Proteomes" id="UP000799537"/>
    </source>
</evidence>
<keyword evidence="6" id="KW-1185">Reference proteome</keyword>
<dbReference type="OrthoDB" id="3014581at2759"/>
<dbReference type="Pfam" id="PF04082">
    <property type="entry name" value="Fungal_trans"/>
    <property type="match status" value="1"/>
</dbReference>
<dbReference type="PANTHER" id="PTHR31001">
    <property type="entry name" value="UNCHARACTERIZED TRANSCRIPTIONAL REGULATORY PROTEIN"/>
    <property type="match status" value="1"/>
</dbReference>
<dbReference type="Pfam" id="PF00172">
    <property type="entry name" value="Zn_clus"/>
    <property type="match status" value="1"/>
</dbReference>
<evidence type="ECO:0000313" key="5">
    <source>
        <dbReference type="EMBL" id="KAF2171558.1"/>
    </source>
</evidence>
<dbReference type="GO" id="GO:0008270">
    <property type="term" value="F:zinc ion binding"/>
    <property type="evidence" value="ECO:0007669"/>
    <property type="project" value="InterPro"/>
</dbReference>
<protein>
    <recommendedName>
        <fullName evidence="4">Zn(2)-C6 fungal-type domain-containing protein</fullName>
    </recommendedName>
</protein>
<dbReference type="GO" id="GO:0006351">
    <property type="term" value="P:DNA-templated transcription"/>
    <property type="evidence" value="ECO:0007669"/>
    <property type="project" value="InterPro"/>
</dbReference>
<dbReference type="PANTHER" id="PTHR31001:SF90">
    <property type="entry name" value="CENTROMERE DNA-BINDING PROTEIN COMPLEX CBF3 SUBUNIT B"/>
    <property type="match status" value="1"/>
</dbReference>
<evidence type="ECO:0000256" key="2">
    <source>
        <dbReference type="ARBA" id="ARBA00022723"/>
    </source>
</evidence>
<dbReference type="SUPFAM" id="SSF57701">
    <property type="entry name" value="Zn2/Cys6 DNA-binding domain"/>
    <property type="match status" value="1"/>
</dbReference>
<comment type="subcellular location">
    <subcellularLocation>
        <location evidence="1">Nucleus</location>
    </subcellularLocation>
</comment>
<dbReference type="InterPro" id="IPR001138">
    <property type="entry name" value="Zn2Cys6_DnaBD"/>
</dbReference>
<dbReference type="GO" id="GO:0003677">
    <property type="term" value="F:DNA binding"/>
    <property type="evidence" value="ECO:0007669"/>
    <property type="project" value="InterPro"/>
</dbReference>
<dbReference type="InterPro" id="IPR050613">
    <property type="entry name" value="Sec_Metabolite_Reg"/>
</dbReference>
<feature type="domain" description="Zn(2)-C6 fungal-type" evidence="4">
    <location>
        <begin position="15"/>
        <end position="51"/>
    </location>
</feature>
<dbReference type="InterPro" id="IPR036864">
    <property type="entry name" value="Zn2-C6_fun-type_DNA-bd_sf"/>
</dbReference>
<dbReference type="PROSITE" id="PS50048">
    <property type="entry name" value="ZN2_CY6_FUNGAL_2"/>
    <property type="match status" value="1"/>
</dbReference>
<dbReference type="GO" id="GO:0000981">
    <property type="term" value="F:DNA-binding transcription factor activity, RNA polymerase II-specific"/>
    <property type="evidence" value="ECO:0007669"/>
    <property type="project" value="InterPro"/>
</dbReference>
<gene>
    <name evidence="5" type="ORF">M409DRAFT_18671</name>
</gene>
<dbReference type="AlphaFoldDB" id="A0A6A6CZH0"/>
<dbReference type="GeneID" id="54557874"/>
<dbReference type="InterPro" id="IPR007219">
    <property type="entry name" value="XnlR_reg_dom"/>
</dbReference>
<keyword evidence="2" id="KW-0479">Metal-binding</keyword>
<dbReference type="Gene3D" id="4.10.240.10">
    <property type="entry name" value="Zn(2)-C6 fungal-type DNA-binding domain"/>
    <property type="match status" value="1"/>
</dbReference>
<organism evidence="5 6">
    <name type="scientific">Zasmidium cellare ATCC 36951</name>
    <dbReference type="NCBI Taxonomy" id="1080233"/>
    <lineage>
        <taxon>Eukaryota</taxon>
        <taxon>Fungi</taxon>
        <taxon>Dikarya</taxon>
        <taxon>Ascomycota</taxon>
        <taxon>Pezizomycotina</taxon>
        <taxon>Dothideomycetes</taxon>
        <taxon>Dothideomycetidae</taxon>
        <taxon>Mycosphaerellales</taxon>
        <taxon>Mycosphaerellaceae</taxon>
        <taxon>Zasmidium</taxon>
    </lineage>
</organism>
<dbReference type="CDD" id="cd00067">
    <property type="entry name" value="GAL4"/>
    <property type="match status" value="1"/>
</dbReference>
<keyword evidence="3" id="KW-0539">Nucleus</keyword>
<evidence type="ECO:0000259" key="4">
    <source>
        <dbReference type="PROSITE" id="PS50048"/>
    </source>
</evidence>
<dbReference type="RefSeq" id="XP_033672447.1">
    <property type="nucleotide sequence ID" value="XM_033804602.1"/>
</dbReference>
<dbReference type="GO" id="GO:0005634">
    <property type="term" value="C:nucleus"/>
    <property type="evidence" value="ECO:0007669"/>
    <property type="project" value="UniProtKB-SubCell"/>
</dbReference>
<dbReference type="CDD" id="cd12148">
    <property type="entry name" value="fungal_TF_MHR"/>
    <property type="match status" value="1"/>
</dbReference>
<evidence type="ECO:0000256" key="3">
    <source>
        <dbReference type="ARBA" id="ARBA00023242"/>
    </source>
</evidence>
<accession>A0A6A6CZH0</accession>
<sequence>MAPERNERRRQNQVACHMCRARKLKCDQRKPCSSCTSRRWMRVRWKTGCRLLPDVPQYHQPKNTKRILLPPRDFALRVIDLYEEKLESAQQVMHIPTVRAKVQLLYEQSRGPRPGSQQGLIALLLAMSAHIGFWDTYQRNGLFQDVELAAKVSTVLAQQAMDAMNYARDSTTATMEAVQAATLLVFLEYHMEGFSMRLRLLQSTALAMARELRLHMIDAVQSKPIDLDQAAVIEIETGRKLWWYIACTDWLLAFDSGPTQGVYSVIPQQMRVKKPRNLNTDDFFTRDLDFERSNDAATPMAYYFLRIRLAEVCREAVDSMIMQQPEAVPYDKVYELDGKFCALTTSLPRFLQLDVGPETIKREFGDRGGSQIGLQRALANLMISVRRCKFHLPFLIRHKINPRYAFSRYACLESAQKLLEVRRVFLDDSSWQISSTLPLLGLYRFVFYAAMVLVMDLCINNPNDRTRLVEVRDAMQIVAETKSTNQTAWHFLHALRDVLSRHGISLPVENNSNVITPHQTRQEGTQSIPNDSISECRPMTGRSTDPVFDFSEFELLWPQNLVDDLFLDPHCWDGLINLDTRIM</sequence>
<dbReference type="EMBL" id="ML993583">
    <property type="protein sequence ID" value="KAF2171558.1"/>
    <property type="molecule type" value="Genomic_DNA"/>
</dbReference>
<evidence type="ECO:0000256" key="1">
    <source>
        <dbReference type="ARBA" id="ARBA00004123"/>
    </source>
</evidence>
<name>A0A6A6CZH0_ZASCE</name>
<proteinExistence type="predicted"/>